<proteinExistence type="predicted"/>
<dbReference type="EMBL" id="LAZR01062292">
    <property type="protein sequence ID" value="KKK61834.1"/>
    <property type="molecule type" value="Genomic_DNA"/>
</dbReference>
<evidence type="ECO:0000313" key="1">
    <source>
        <dbReference type="EMBL" id="KKK61834.1"/>
    </source>
</evidence>
<reference evidence="2" key="1">
    <citation type="journal article" date="2015" name="Nature">
        <title>Complex archaea that bridge the gap between prokaryotes and eukaryotes.</title>
        <authorList>
            <person name="Spang A."/>
            <person name="Saw J.H."/>
            <person name="Jorgensen S.L."/>
            <person name="Zaremba-Niedzwiedzka K."/>
            <person name="Martijn J."/>
            <person name="Lind A.E."/>
            <person name="van Eijk R."/>
            <person name="Schleper C."/>
            <person name="Guy L."/>
            <person name="Ettema T.J."/>
        </authorList>
    </citation>
    <scope>NUCLEOTIDE SEQUENCE</scope>
</reference>
<name>A0A0F8XL65_9ZZZZ</name>
<evidence type="ECO:0000313" key="2">
    <source>
        <dbReference type="EMBL" id="KKK61835.1"/>
    </source>
</evidence>
<protein>
    <submittedName>
        <fullName evidence="2">Uncharacterized protein</fullName>
    </submittedName>
</protein>
<accession>A0A0F8XL65</accession>
<sequence length="182" mass="21484">MKDWEFEDAEIGIYNTTQLIKLLGVIDNEITLSAKEHNIILCNLVESKLKQKAFSLGFQKAGDQKYHNKTPYKEDFFSYYNAFYSEVEIFTNGDVGIWLDSTTKWKQKMSSFLNWLKIHKPNEVNKYLLNKKVKYPSVFKNRYYTGKIVEIINKSINDYTFKKDSGEIVSIYKLRQSLHYLS</sequence>
<comment type="caution">
    <text evidence="2">The sequence shown here is derived from an EMBL/GenBank/DDBJ whole genome shotgun (WGS) entry which is preliminary data.</text>
</comment>
<dbReference type="EMBL" id="LAZR01062292">
    <property type="protein sequence ID" value="KKK61835.1"/>
    <property type="molecule type" value="Genomic_DNA"/>
</dbReference>
<gene>
    <name evidence="1" type="ORF">LCGC14_3010360</name>
    <name evidence="2" type="ORF">LCGC14_3010370</name>
</gene>
<dbReference type="AlphaFoldDB" id="A0A0F8XL65"/>
<organism evidence="2">
    <name type="scientific">marine sediment metagenome</name>
    <dbReference type="NCBI Taxonomy" id="412755"/>
    <lineage>
        <taxon>unclassified sequences</taxon>
        <taxon>metagenomes</taxon>
        <taxon>ecological metagenomes</taxon>
    </lineage>
</organism>